<organism evidence="2 3">
    <name type="scientific">Archangium gephyra</name>
    <dbReference type="NCBI Taxonomy" id="48"/>
    <lineage>
        <taxon>Bacteria</taxon>
        <taxon>Pseudomonadati</taxon>
        <taxon>Myxococcota</taxon>
        <taxon>Myxococcia</taxon>
        <taxon>Myxococcales</taxon>
        <taxon>Cystobacterineae</taxon>
        <taxon>Archangiaceae</taxon>
        <taxon>Archangium</taxon>
    </lineage>
</organism>
<protein>
    <submittedName>
        <fullName evidence="2">Uncharacterized protein</fullName>
    </submittedName>
</protein>
<dbReference type="AlphaFoldDB" id="A0A2W5TSF3"/>
<feature type="region of interest" description="Disordered" evidence="1">
    <location>
        <begin position="100"/>
        <end position="119"/>
    </location>
</feature>
<comment type="caution">
    <text evidence="2">The sequence shown here is derived from an EMBL/GenBank/DDBJ whole genome shotgun (WGS) entry which is preliminary data.</text>
</comment>
<proteinExistence type="predicted"/>
<evidence type="ECO:0000313" key="3">
    <source>
        <dbReference type="Proteomes" id="UP000249061"/>
    </source>
</evidence>
<gene>
    <name evidence="2" type="ORF">DI536_08325</name>
</gene>
<accession>A0A2W5TSF3</accession>
<sequence>MEPSAGARFCASRNGCLADGPGFAVELGMNSITRFLVLVSSFACIGACATTSAEAQSRAQAHQYKSDQAAARGFYGAAANEQRKAADAHQDAVDKAIKEGVAIPAQPQPGDGNPDGGAF</sequence>
<evidence type="ECO:0000313" key="2">
    <source>
        <dbReference type="EMBL" id="PZR15446.1"/>
    </source>
</evidence>
<reference evidence="2 3" key="1">
    <citation type="submission" date="2017-08" db="EMBL/GenBank/DDBJ databases">
        <title>Infants hospitalized years apart are colonized by the same room-sourced microbial strains.</title>
        <authorList>
            <person name="Brooks B."/>
            <person name="Olm M.R."/>
            <person name="Firek B.A."/>
            <person name="Baker R."/>
            <person name="Thomas B.C."/>
            <person name="Morowitz M.J."/>
            <person name="Banfield J.F."/>
        </authorList>
    </citation>
    <scope>NUCLEOTIDE SEQUENCE [LARGE SCALE GENOMIC DNA]</scope>
    <source>
        <strain evidence="2">S2_003_000_R2_14</strain>
    </source>
</reference>
<dbReference type="Proteomes" id="UP000249061">
    <property type="component" value="Unassembled WGS sequence"/>
</dbReference>
<dbReference type="EMBL" id="QFQP01000005">
    <property type="protein sequence ID" value="PZR15446.1"/>
    <property type="molecule type" value="Genomic_DNA"/>
</dbReference>
<evidence type="ECO:0000256" key="1">
    <source>
        <dbReference type="SAM" id="MobiDB-lite"/>
    </source>
</evidence>
<name>A0A2W5TSF3_9BACT</name>